<evidence type="ECO:0008006" key="6">
    <source>
        <dbReference type="Google" id="ProtNLM"/>
    </source>
</evidence>
<dbReference type="EMBL" id="FNCQ01000009">
    <property type="protein sequence ID" value="SDG76324.1"/>
    <property type="molecule type" value="Genomic_DNA"/>
</dbReference>
<dbReference type="STRING" id="645274.SAMN04487901_10922"/>
<dbReference type="Pfam" id="PF25852">
    <property type="entry name" value="DUF6242_C"/>
    <property type="match status" value="1"/>
</dbReference>
<accession>A0A1G7WWP1</accession>
<protein>
    <recommendedName>
        <fullName evidence="6">BNR/Asp-box repeat-containing protein</fullName>
    </recommendedName>
</protein>
<feature type="domain" description="DUF6242" evidence="2">
    <location>
        <begin position="40"/>
        <end position="154"/>
    </location>
</feature>
<dbReference type="InterPro" id="IPR046209">
    <property type="entry name" value="DUF6242_N"/>
</dbReference>
<proteinExistence type="predicted"/>
<dbReference type="Pfam" id="PF19755">
    <property type="entry name" value="DUF6242"/>
    <property type="match status" value="1"/>
</dbReference>
<evidence type="ECO:0000259" key="2">
    <source>
        <dbReference type="Pfam" id="PF19755"/>
    </source>
</evidence>
<reference evidence="5" key="1">
    <citation type="submission" date="2016-10" db="EMBL/GenBank/DDBJ databases">
        <authorList>
            <person name="Varghese N."/>
            <person name="Submissions S."/>
        </authorList>
    </citation>
    <scope>NUCLEOTIDE SEQUENCE [LARGE SCALE GENOMIC DNA]</scope>
    <source>
        <strain evidence="5">BP1-148</strain>
    </source>
</reference>
<dbReference type="SUPFAM" id="SSF110296">
    <property type="entry name" value="Oligoxyloglucan reducing end-specific cellobiohydrolase"/>
    <property type="match status" value="1"/>
</dbReference>
<feature type="signal peptide" evidence="1">
    <location>
        <begin position="1"/>
        <end position="22"/>
    </location>
</feature>
<dbReference type="InterPro" id="IPR015943">
    <property type="entry name" value="WD40/YVTN_repeat-like_dom_sf"/>
</dbReference>
<dbReference type="Gene3D" id="2.130.10.10">
    <property type="entry name" value="YVTN repeat-like/Quinoprotein amine dehydrogenase"/>
    <property type="match status" value="1"/>
</dbReference>
<gene>
    <name evidence="4" type="ORF">SAMN04487901_10922</name>
</gene>
<evidence type="ECO:0000256" key="1">
    <source>
        <dbReference type="SAM" id="SignalP"/>
    </source>
</evidence>
<dbReference type="InterPro" id="IPR058667">
    <property type="entry name" value="DUF6242_C"/>
</dbReference>
<feature type="domain" description="DUF6242" evidence="3">
    <location>
        <begin position="174"/>
        <end position="408"/>
    </location>
</feature>
<dbReference type="PROSITE" id="PS51257">
    <property type="entry name" value="PROKAR_LIPOPROTEIN"/>
    <property type="match status" value="1"/>
</dbReference>
<dbReference type="AlphaFoldDB" id="A0A1G7WWP1"/>
<dbReference type="RefSeq" id="WP_091817578.1">
    <property type="nucleotide sequence ID" value="NZ_CP091791.1"/>
</dbReference>
<dbReference type="Proteomes" id="UP000198779">
    <property type="component" value="Unassembled WGS sequence"/>
</dbReference>
<evidence type="ECO:0000313" key="5">
    <source>
        <dbReference type="Proteomes" id="UP000198779"/>
    </source>
</evidence>
<evidence type="ECO:0000313" key="4">
    <source>
        <dbReference type="EMBL" id="SDG76324.1"/>
    </source>
</evidence>
<feature type="chain" id="PRO_5011460996" description="BNR/Asp-box repeat-containing protein" evidence="1">
    <location>
        <begin position="23"/>
        <end position="409"/>
    </location>
</feature>
<sequence>MKKLFKPLCVMLGALVTMTSCLGNGDDDTTVYSDMAITAFTLGTLNRYTHSTSSDTGNDTIIKSTLTGSNYNMAIDQNSYRIFNQDLLPSGTDLAHVTISSVSTLNNAIVTLKSLTSDSIRFFSTSDSIDFTTPRVFRVFPTNMEGYRDYTVTLFVDESAGLSFEWNKVDTRADLQGWSENHLVAFGDSVRLVDQNVVTADNCAFRLNGTNVERSEDLDNWTVMGTAALKQLVGVGTKGLFALGTDGMMKRSEDNGATWLDETLDEDASLLPVSDIAMTSWDYTPLDSTDYLLMVGNDAQNQVRVWRKINQYGGVSKGGKWVYMPVDLNNPYALPVLQHLSLAYYNNMVLALGSDKVIYQSADQGITWKESSKYALPTDLQGTVMSLAADSQNRLWVVTDAGEVWLGKK</sequence>
<evidence type="ECO:0000259" key="3">
    <source>
        <dbReference type="Pfam" id="PF25852"/>
    </source>
</evidence>
<keyword evidence="1" id="KW-0732">Signal</keyword>
<organism evidence="4 5">
    <name type="scientific">Prevotella communis</name>
    <dbReference type="NCBI Taxonomy" id="2913614"/>
    <lineage>
        <taxon>Bacteria</taxon>
        <taxon>Pseudomonadati</taxon>
        <taxon>Bacteroidota</taxon>
        <taxon>Bacteroidia</taxon>
        <taxon>Bacteroidales</taxon>
        <taxon>Prevotellaceae</taxon>
        <taxon>Prevotella</taxon>
    </lineage>
</organism>
<keyword evidence="5" id="KW-1185">Reference proteome</keyword>
<name>A0A1G7WWP1_9BACT</name>